<sequence>MRAADRAAALAQLPAPDTYGPFGYGPWWLLGAAALLLVLAAYAFAWLWTRPRGILEPPPPPPVPIDVRSVKQKYLGMIEEVAEEHERGELDARGLAQRLSLVLRFFAHESTGVVAEVMTLRDLQGADLPSVHGAVEQYYPSSFRRAAKHDPDAAIASARQVVSTWM</sequence>
<dbReference type="OrthoDB" id="5079845at2"/>
<proteinExistence type="predicted"/>
<feature type="transmembrane region" description="Helical" evidence="1">
    <location>
        <begin position="27"/>
        <end position="48"/>
    </location>
</feature>
<dbReference type="AlphaFoldDB" id="A0A3N2AU49"/>
<gene>
    <name evidence="2" type="ORF">EDD26_1883</name>
</gene>
<dbReference type="Proteomes" id="UP000275456">
    <property type="component" value="Unassembled WGS sequence"/>
</dbReference>
<evidence type="ECO:0000313" key="3">
    <source>
        <dbReference type="Proteomes" id="UP000275456"/>
    </source>
</evidence>
<reference evidence="2 3" key="1">
    <citation type="submission" date="2018-11" db="EMBL/GenBank/DDBJ databases">
        <title>Sequencing the genomes of 1000 actinobacteria strains.</title>
        <authorList>
            <person name="Klenk H.-P."/>
        </authorList>
    </citation>
    <scope>NUCLEOTIDE SEQUENCE [LARGE SCALE GENOMIC DNA]</scope>
    <source>
        <strain evidence="2 3">DSM 9580</strain>
    </source>
</reference>
<keyword evidence="1" id="KW-1133">Transmembrane helix</keyword>
<keyword evidence="1" id="KW-0472">Membrane</keyword>
<accession>A0A3N2AU49</accession>
<comment type="caution">
    <text evidence="2">The sequence shown here is derived from an EMBL/GenBank/DDBJ whole genome shotgun (WGS) entry which is preliminary data.</text>
</comment>
<dbReference type="RefSeq" id="WP_123697480.1">
    <property type="nucleotide sequence ID" value="NZ_RKHJ01000001.1"/>
</dbReference>
<protein>
    <submittedName>
        <fullName evidence="2">Uncharacterized protein</fullName>
    </submittedName>
</protein>
<evidence type="ECO:0000313" key="2">
    <source>
        <dbReference type="EMBL" id="ROR66500.1"/>
    </source>
</evidence>
<keyword evidence="1" id="KW-0812">Transmembrane</keyword>
<keyword evidence="3" id="KW-1185">Reference proteome</keyword>
<evidence type="ECO:0000256" key="1">
    <source>
        <dbReference type="SAM" id="Phobius"/>
    </source>
</evidence>
<name>A0A3N2AU49_9MICO</name>
<dbReference type="EMBL" id="RKHJ01000001">
    <property type="protein sequence ID" value="ROR66500.1"/>
    <property type="molecule type" value="Genomic_DNA"/>
</dbReference>
<organism evidence="2 3">
    <name type="scientific">Agrococcus jenensis</name>
    <dbReference type="NCBI Taxonomy" id="46353"/>
    <lineage>
        <taxon>Bacteria</taxon>
        <taxon>Bacillati</taxon>
        <taxon>Actinomycetota</taxon>
        <taxon>Actinomycetes</taxon>
        <taxon>Micrococcales</taxon>
        <taxon>Microbacteriaceae</taxon>
        <taxon>Agrococcus</taxon>
    </lineage>
</organism>